<dbReference type="EMBL" id="JACGWO010000041">
    <property type="protein sequence ID" value="KAK4412017.1"/>
    <property type="molecule type" value="Genomic_DNA"/>
</dbReference>
<reference evidence="2" key="2">
    <citation type="journal article" date="2024" name="Plant">
        <title>Genomic evolution and insights into agronomic trait innovations of Sesamum species.</title>
        <authorList>
            <person name="Miao H."/>
            <person name="Wang L."/>
            <person name="Qu L."/>
            <person name="Liu H."/>
            <person name="Sun Y."/>
            <person name="Le M."/>
            <person name="Wang Q."/>
            <person name="Wei S."/>
            <person name="Zheng Y."/>
            <person name="Lin W."/>
            <person name="Duan Y."/>
            <person name="Cao H."/>
            <person name="Xiong S."/>
            <person name="Wang X."/>
            <person name="Wei L."/>
            <person name="Li C."/>
            <person name="Ma Q."/>
            <person name="Ju M."/>
            <person name="Zhao R."/>
            <person name="Li G."/>
            <person name="Mu C."/>
            <person name="Tian Q."/>
            <person name="Mei H."/>
            <person name="Zhang T."/>
            <person name="Gao T."/>
            <person name="Zhang H."/>
        </authorList>
    </citation>
    <scope>NUCLEOTIDE SEQUENCE</scope>
    <source>
        <strain evidence="2">3651</strain>
    </source>
</reference>
<keyword evidence="3" id="KW-1185">Reference proteome</keyword>
<dbReference type="Proteomes" id="UP001293254">
    <property type="component" value="Unassembled WGS sequence"/>
</dbReference>
<dbReference type="AlphaFoldDB" id="A0AAE1XIG4"/>
<dbReference type="GO" id="GO:0043457">
    <property type="term" value="P:regulation of cellular respiration"/>
    <property type="evidence" value="ECO:0007669"/>
    <property type="project" value="InterPro"/>
</dbReference>
<gene>
    <name evidence="2" type="ORF">Salat_2995500</name>
</gene>
<reference evidence="2" key="1">
    <citation type="submission" date="2020-06" db="EMBL/GenBank/DDBJ databases">
        <authorList>
            <person name="Li T."/>
            <person name="Hu X."/>
            <person name="Zhang T."/>
            <person name="Song X."/>
            <person name="Zhang H."/>
            <person name="Dai N."/>
            <person name="Sheng W."/>
            <person name="Hou X."/>
            <person name="Wei L."/>
        </authorList>
    </citation>
    <scope>NUCLEOTIDE SEQUENCE</scope>
    <source>
        <strain evidence="2">3651</strain>
        <tissue evidence="2">Leaf</tissue>
    </source>
</reference>
<feature type="region of interest" description="Disordered" evidence="1">
    <location>
        <begin position="101"/>
        <end position="120"/>
    </location>
</feature>
<comment type="caution">
    <text evidence="2">The sequence shown here is derived from an EMBL/GenBank/DDBJ whole genome shotgun (WGS) entry which is preliminary data.</text>
</comment>
<evidence type="ECO:0000313" key="2">
    <source>
        <dbReference type="EMBL" id="KAK4412017.1"/>
    </source>
</evidence>
<name>A0AAE1XIG4_9LAMI</name>
<evidence type="ECO:0000313" key="3">
    <source>
        <dbReference type="Proteomes" id="UP001293254"/>
    </source>
</evidence>
<feature type="region of interest" description="Disordered" evidence="1">
    <location>
        <begin position="462"/>
        <end position="482"/>
    </location>
</feature>
<organism evidence="2 3">
    <name type="scientific">Sesamum alatum</name>
    <dbReference type="NCBI Taxonomy" id="300844"/>
    <lineage>
        <taxon>Eukaryota</taxon>
        <taxon>Viridiplantae</taxon>
        <taxon>Streptophyta</taxon>
        <taxon>Embryophyta</taxon>
        <taxon>Tracheophyta</taxon>
        <taxon>Spermatophyta</taxon>
        <taxon>Magnoliopsida</taxon>
        <taxon>eudicotyledons</taxon>
        <taxon>Gunneridae</taxon>
        <taxon>Pentapetalae</taxon>
        <taxon>asterids</taxon>
        <taxon>lamiids</taxon>
        <taxon>Lamiales</taxon>
        <taxon>Pedaliaceae</taxon>
        <taxon>Sesamum</taxon>
    </lineage>
</organism>
<evidence type="ECO:0000256" key="1">
    <source>
        <dbReference type="SAM" id="MobiDB-lite"/>
    </source>
</evidence>
<dbReference type="InterPro" id="IPR044792">
    <property type="entry name" value="TAR1"/>
</dbReference>
<proteinExistence type="predicted"/>
<accession>A0AAE1XIG4</accession>
<feature type="region of interest" description="Disordered" evidence="1">
    <location>
        <begin position="633"/>
        <end position="652"/>
    </location>
</feature>
<feature type="compositionally biased region" description="Low complexity" evidence="1">
    <location>
        <begin position="104"/>
        <end position="118"/>
    </location>
</feature>
<dbReference type="PANTHER" id="PTHR47188">
    <property type="entry name" value="PROTEIN TAR1"/>
    <property type="match status" value="1"/>
</dbReference>
<dbReference type="PANTHER" id="PTHR47188:SF1">
    <property type="entry name" value="PROTEIN TAR1"/>
    <property type="match status" value="1"/>
</dbReference>
<protein>
    <submittedName>
        <fullName evidence="2">Protein TAR1</fullName>
    </submittedName>
</protein>
<sequence length="652" mass="71299">MEPFPSSAFKVLILNICYYHQDPHRRPLRPGSRPGFCSDRRALLLIGAWLLPRRPGIGRALQRHPFSGLVDSAVGHRNPASGSSRIASSAYQKWPTWSSRFPGAAQQSSRANSRSSSSYPEGNFGGNQLLDGSISLSPLYQVRRTICTSVSLRASTRVSSGFAPLRHSSPSFGSRQVCSLEPFSERSRSVGVAPPRGDRASQLPCALRVYLPVDSHTCQTPWSVFQDGSNGEPAGQHRERAVAEARQMARAVRHDRGDGIPRAYRLPGLWPPPQSALVRAPSRSADRLSPFHIRPGRIAGPHPLPSRQFQALLTLFSKSFSSFPRGTCSLSVSRPYLALDGIYRPDWGCIPKQPDSPTAPRGATGSGHDGALTLSGAPFQGTWARSPLRRFSRLQFGQRSRPILKLGYSGSLAVTRGILAPFGSNVDARADDAGTTSSRVECSTTTGRDGHRRGIAFGPAARRGAREANIRAPSRSGRGATRCVTPRQTCPGLMASAQLAFKDSMYRIFATFFIDARAEISLPRVVMTFERRPLRPWRRERRQLAADASLSFPWRVPRRGFVSPHGVRVSARRRGLGFDNDPSAGSPTETLLRLLLPLNDKVQWTSRDVAGSEPPTSPRSETLHRTIQSVGATGGVYKGQGSSQRELMTRAY</sequence>